<dbReference type="Proteomes" id="UP000317713">
    <property type="component" value="Chromosome"/>
</dbReference>
<evidence type="ECO:0000313" key="1">
    <source>
        <dbReference type="EMBL" id="QDS35018.1"/>
    </source>
</evidence>
<name>A0A517I809_BREBE</name>
<reference evidence="1 2" key="1">
    <citation type="submission" date="2019-07" db="EMBL/GenBank/DDBJ databases">
        <title>Characterization of Brevibacillus brevis HK544, as a potential biocontrol agent.</title>
        <authorList>
            <person name="Kim H."/>
        </authorList>
    </citation>
    <scope>NUCLEOTIDE SEQUENCE [LARGE SCALE GENOMIC DNA]</scope>
    <source>
        <strain evidence="1 2">HK544</strain>
    </source>
</reference>
<dbReference type="EMBL" id="CP042161">
    <property type="protein sequence ID" value="QDS35018.1"/>
    <property type="molecule type" value="Genomic_DNA"/>
</dbReference>
<organism evidence="1 2">
    <name type="scientific">Brevibacillus brevis</name>
    <name type="common">Bacillus brevis</name>
    <dbReference type="NCBI Taxonomy" id="1393"/>
    <lineage>
        <taxon>Bacteria</taxon>
        <taxon>Bacillati</taxon>
        <taxon>Bacillota</taxon>
        <taxon>Bacilli</taxon>
        <taxon>Bacillales</taxon>
        <taxon>Paenibacillaceae</taxon>
        <taxon>Brevibacillus</taxon>
    </lineage>
</organism>
<evidence type="ECO:0000313" key="2">
    <source>
        <dbReference type="Proteomes" id="UP000317713"/>
    </source>
</evidence>
<dbReference type="AlphaFoldDB" id="A0A517I809"/>
<proteinExistence type="predicted"/>
<sequence>MLIILSCRKVIPMLKSKILIIFTLLFSLIVLPGCGTDAVQEDLLNYINNEVPKITSLEKKAIADYSAVSGENFQDDDVMYRTLTQKVIPTYAQFIGELEKIRPTTPEVQEVHEQFIEAVTSQHSGFVMVVSALEKQDYVEIAKANKNLAEGRKLMREYHTAVKNLADSHGVTITMPSN</sequence>
<accession>A0A517I809</accession>
<protein>
    <submittedName>
        <fullName evidence="1">Uncharacterized protein</fullName>
    </submittedName>
</protein>
<gene>
    <name evidence="1" type="ORF">FPS98_13990</name>
</gene>